<comment type="caution">
    <text evidence="2">The sequence shown here is derived from an EMBL/GenBank/DDBJ whole genome shotgun (WGS) entry which is preliminary data.</text>
</comment>
<name>A0A328DCC8_9ASTE</name>
<protein>
    <recommendedName>
        <fullName evidence="4">Ubiquitin-like protease family profile domain-containing protein</fullName>
    </recommendedName>
</protein>
<gene>
    <name evidence="2" type="ORF">DM860_012638</name>
</gene>
<evidence type="ECO:0000313" key="2">
    <source>
        <dbReference type="EMBL" id="RAL43497.1"/>
    </source>
</evidence>
<evidence type="ECO:0008006" key="4">
    <source>
        <dbReference type="Google" id="ProtNLM"/>
    </source>
</evidence>
<organism evidence="2 3">
    <name type="scientific">Cuscuta australis</name>
    <dbReference type="NCBI Taxonomy" id="267555"/>
    <lineage>
        <taxon>Eukaryota</taxon>
        <taxon>Viridiplantae</taxon>
        <taxon>Streptophyta</taxon>
        <taxon>Embryophyta</taxon>
        <taxon>Tracheophyta</taxon>
        <taxon>Spermatophyta</taxon>
        <taxon>Magnoliopsida</taxon>
        <taxon>eudicotyledons</taxon>
        <taxon>Gunneridae</taxon>
        <taxon>Pentapetalae</taxon>
        <taxon>asterids</taxon>
        <taxon>lamiids</taxon>
        <taxon>Solanales</taxon>
        <taxon>Convolvulaceae</taxon>
        <taxon>Cuscuteae</taxon>
        <taxon>Cuscuta</taxon>
        <taxon>Cuscuta subgen. Grammica</taxon>
        <taxon>Cuscuta sect. Cleistogrammica</taxon>
    </lineage>
</organism>
<accession>A0A328DCC8</accession>
<evidence type="ECO:0000256" key="1">
    <source>
        <dbReference type="SAM" id="MobiDB-lite"/>
    </source>
</evidence>
<proteinExistence type="predicted"/>
<feature type="compositionally biased region" description="Basic residues" evidence="1">
    <location>
        <begin position="20"/>
        <end position="29"/>
    </location>
</feature>
<sequence>MESQQDEDTSHPNSPTTQPKGKKNVRKRGPTYMISFQQKIDSGRLPPPTIHFDEYGRPTGEEVSTFESFLGMLAKTRVEITLRNWKDYAEPRRELLWKHILKLLTPQKKMKASKPKVEKIYQKNASQIYPRKIGNQRIKASKPKKETVKATSDISFLPCTWDEHMKTTFQKMVTTQKEPMVHVPSDIMRHEFYFFISIDDLKDFMKMKAFNISIPQYWIWVLYDRFELCDKKTYQFFDPAKISSKAHNGKSIVEINNNRIRYVENSIKDDSVECWLAPYNAGVMYRTNKLKVLIL</sequence>
<reference evidence="2 3" key="1">
    <citation type="submission" date="2018-06" db="EMBL/GenBank/DDBJ databases">
        <title>The Genome of Cuscuta australis (Dodder) Provides Insight into the Evolution of Plant Parasitism.</title>
        <authorList>
            <person name="Liu H."/>
        </authorList>
    </citation>
    <scope>NUCLEOTIDE SEQUENCE [LARGE SCALE GENOMIC DNA]</scope>
    <source>
        <strain evidence="3">cv. Yunnan</strain>
        <tissue evidence="2">Vines</tissue>
    </source>
</reference>
<evidence type="ECO:0000313" key="3">
    <source>
        <dbReference type="Proteomes" id="UP000249390"/>
    </source>
</evidence>
<dbReference type="Proteomes" id="UP000249390">
    <property type="component" value="Unassembled WGS sequence"/>
</dbReference>
<feature type="region of interest" description="Disordered" evidence="1">
    <location>
        <begin position="1"/>
        <end position="30"/>
    </location>
</feature>
<dbReference type="EMBL" id="NQVE01000156">
    <property type="protein sequence ID" value="RAL43497.1"/>
    <property type="molecule type" value="Genomic_DNA"/>
</dbReference>
<dbReference type="AlphaFoldDB" id="A0A328DCC8"/>
<keyword evidence="3" id="KW-1185">Reference proteome</keyword>